<dbReference type="PRINTS" id="PR00622">
    <property type="entry name" value="HISTONEH3"/>
</dbReference>
<dbReference type="SMART" id="SM00428">
    <property type="entry name" value="H3"/>
    <property type="match status" value="1"/>
</dbReference>
<proteinExistence type="inferred from homology"/>
<dbReference type="PANTHER" id="PTHR45810">
    <property type="entry name" value="HISTONE H3.2"/>
    <property type="match status" value="1"/>
</dbReference>
<dbReference type="FunFam" id="1.10.20.10:FF:000088">
    <property type="entry name" value="Histone H3-like centromeric protein CSE4"/>
    <property type="match status" value="1"/>
</dbReference>
<dbReference type="GO" id="GO:0003677">
    <property type="term" value="F:DNA binding"/>
    <property type="evidence" value="ECO:0007669"/>
    <property type="project" value="InterPro"/>
</dbReference>
<dbReference type="AlphaFoldDB" id="A0A6U0BLR7"/>
<evidence type="ECO:0000256" key="2">
    <source>
        <dbReference type="SAM" id="MobiDB-lite"/>
    </source>
</evidence>
<dbReference type="CDD" id="cd22911">
    <property type="entry name" value="HFD_H3"/>
    <property type="match status" value="1"/>
</dbReference>
<name>A0A6U0BLR7_9CHLO</name>
<dbReference type="InterPro" id="IPR009072">
    <property type="entry name" value="Histone-fold"/>
</dbReference>
<evidence type="ECO:0000259" key="3">
    <source>
        <dbReference type="Pfam" id="PF00125"/>
    </source>
</evidence>
<feature type="compositionally biased region" description="Basic residues" evidence="2">
    <location>
        <begin position="1"/>
        <end position="19"/>
    </location>
</feature>
<protein>
    <recommendedName>
        <fullName evidence="3">Core Histone H2A/H2B/H3 domain-containing protein</fullName>
    </recommendedName>
</protein>
<dbReference type="GO" id="GO:0030527">
    <property type="term" value="F:structural constituent of chromatin"/>
    <property type="evidence" value="ECO:0007669"/>
    <property type="project" value="InterPro"/>
</dbReference>
<dbReference type="GO" id="GO:0046982">
    <property type="term" value="F:protein heterodimerization activity"/>
    <property type="evidence" value="ECO:0007669"/>
    <property type="project" value="InterPro"/>
</dbReference>
<feature type="region of interest" description="Disordered" evidence="2">
    <location>
        <begin position="1"/>
        <end position="35"/>
    </location>
</feature>
<dbReference type="PROSITE" id="PS00959">
    <property type="entry name" value="HISTONE_H3_2"/>
    <property type="match status" value="1"/>
</dbReference>
<dbReference type="Gene3D" id="1.10.20.10">
    <property type="entry name" value="Histone, subunit A"/>
    <property type="match status" value="1"/>
</dbReference>
<dbReference type="SUPFAM" id="SSF47113">
    <property type="entry name" value="Histone-fold"/>
    <property type="match status" value="1"/>
</dbReference>
<dbReference type="InterPro" id="IPR007125">
    <property type="entry name" value="H2A/H2B/H3"/>
</dbReference>
<organism evidence="4">
    <name type="scientific">Ostreococcus mediterraneus</name>
    <dbReference type="NCBI Taxonomy" id="1486918"/>
    <lineage>
        <taxon>Eukaryota</taxon>
        <taxon>Viridiplantae</taxon>
        <taxon>Chlorophyta</taxon>
        <taxon>Mamiellophyceae</taxon>
        <taxon>Mamiellales</taxon>
        <taxon>Bathycoccaceae</taxon>
        <taxon>Ostreococcus</taxon>
    </lineage>
</organism>
<dbReference type="InterPro" id="IPR000164">
    <property type="entry name" value="Histone_H3/CENP-A"/>
</dbReference>
<evidence type="ECO:0000256" key="1">
    <source>
        <dbReference type="ARBA" id="ARBA00010343"/>
    </source>
</evidence>
<evidence type="ECO:0000313" key="4">
    <source>
        <dbReference type="EMBL" id="CAD8584741.1"/>
    </source>
</evidence>
<dbReference type="EMBL" id="HBEW01006003">
    <property type="protein sequence ID" value="CAD8584741.1"/>
    <property type="molecule type" value="Transcribed_RNA"/>
</dbReference>
<dbReference type="Pfam" id="PF00125">
    <property type="entry name" value="Histone"/>
    <property type="match status" value="1"/>
</dbReference>
<reference evidence="4" key="1">
    <citation type="submission" date="2021-01" db="EMBL/GenBank/DDBJ databases">
        <authorList>
            <person name="Corre E."/>
            <person name="Pelletier E."/>
            <person name="Niang G."/>
            <person name="Scheremetjew M."/>
            <person name="Finn R."/>
            <person name="Kale V."/>
            <person name="Holt S."/>
            <person name="Cochrane G."/>
            <person name="Meng A."/>
            <person name="Brown T."/>
            <person name="Cohen L."/>
        </authorList>
    </citation>
    <scope>NUCLEOTIDE SEQUENCE</scope>
    <source>
        <strain evidence="4">Clade-D-RCC2572</strain>
    </source>
</reference>
<feature type="domain" description="Core Histone H2A/H2B/H3" evidence="3">
    <location>
        <begin position="39"/>
        <end position="127"/>
    </location>
</feature>
<comment type="similarity">
    <text evidence="1">Belongs to the histone H3 family.</text>
</comment>
<gene>
    <name evidence="4" type="ORF">OMED0929_LOCUS5078</name>
</gene>
<accession>A0A6U0BLR7</accession>
<sequence>MARRLHGKRFKASNPKRRLSGADQVPHGEVERKKRRYRPGTLALKEIRRFQKTTDLLIRKMPFARLVREISNELSPEPLRYTAESLLALQEATEDFLVHLFEDCNLCAIHAKRVTIMPKDLQLARRIRGPIYGVAAY</sequence>
<dbReference type="GO" id="GO:0000786">
    <property type="term" value="C:nucleosome"/>
    <property type="evidence" value="ECO:0007669"/>
    <property type="project" value="InterPro"/>
</dbReference>